<organism evidence="2 3">
    <name type="scientific">Sphingobacterium tabacisoli</name>
    <dbReference type="NCBI Taxonomy" id="2044855"/>
    <lineage>
        <taxon>Bacteria</taxon>
        <taxon>Pseudomonadati</taxon>
        <taxon>Bacteroidota</taxon>
        <taxon>Sphingobacteriia</taxon>
        <taxon>Sphingobacteriales</taxon>
        <taxon>Sphingobacteriaceae</taxon>
        <taxon>Sphingobacterium</taxon>
    </lineage>
</organism>
<accession>A0ABW5KZ65</accession>
<protein>
    <submittedName>
        <fullName evidence="2">DUF5675 family protein</fullName>
    </submittedName>
</protein>
<dbReference type="EMBL" id="JBHULD010000008">
    <property type="protein sequence ID" value="MFD2554212.1"/>
    <property type="molecule type" value="Genomic_DNA"/>
</dbReference>
<dbReference type="Proteomes" id="UP001597440">
    <property type="component" value="Unassembled WGS sequence"/>
</dbReference>
<name>A0ABW5KZ65_9SPHI</name>
<feature type="domain" description="DUF5675" evidence="1">
    <location>
        <begin position="4"/>
        <end position="131"/>
    </location>
</feature>
<evidence type="ECO:0000259" key="1">
    <source>
        <dbReference type="Pfam" id="PF18925"/>
    </source>
</evidence>
<reference evidence="3" key="1">
    <citation type="journal article" date="2019" name="Int. J. Syst. Evol. Microbiol.">
        <title>The Global Catalogue of Microorganisms (GCM) 10K type strain sequencing project: providing services to taxonomists for standard genome sequencing and annotation.</title>
        <authorList>
            <consortium name="The Broad Institute Genomics Platform"/>
            <consortium name="The Broad Institute Genome Sequencing Center for Infectious Disease"/>
            <person name="Wu L."/>
            <person name="Ma J."/>
        </authorList>
    </citation>
    <scope>NUCLEOTIDE SEQUENCE [LARGE SCALE GENOMIC DNA]</scope>
    <source>
        <strain evidence="3">KCTC 52298</strain>
    </source>
</reference>
<comment type="caution">
    <text evidence="2">The sequence shown here is derived from an EMBL/GenBank/DDBJ whole genome shotgun (WGS) entry which is preliminary data.</text>
</comment>
<proteinExistence type="predicted"/>
<evidence type="ECO:0000313" key="2">
    <source>
        <dbReference type="EMBL" id="MFD2554212.1"/>
    </source>
</evidence>
<gene>
    <name evidence="2" type="ORF">ACFSQW_07415</name>
</gene>
<evidence type="ECO:0000313" key="3">
    <source>
        <dbReference type="Proteomes" id="UP001597440"/>
    </source>
</evidence>
<dbReference type="InterPro" id="IPR043732">
    <property type="entry name" value="DUF5675"/>
</dbReference>
<keyword evidence="3" id="KW-1185">Reference proteome</keyword>
<dbReference type="Pfam" id="PF18925">
    <property type="entry name" value="DUF5675"/>
    <property type="match status" value="1"/>
</dbReference>
<sequence length="146" mass="16543">MLLTVKRIRQGKNSTLSEIYLDGSFVCYGLEDSVRDRKIKGSTAIPAGRYRLGVNNYGGMNSRYKKAYPNMHRGMIEIMHIPDYSYVYIHVGNNFSHTAGCLLVGKSFVYDDKDYILQQSAKAYKMLYPILIEAVMRGEATIIING</sequence>
<dbReference type="RefSeq" id="WP_210355987.1">
    <property type="nucleotide sequence ID" value="NZ_JAEQMU010000006.1"/>
</dbReference>